<sequence>MYRKLITLLILTVLLSTPLTPLSTTPLSSAADNGTDSGLPSRSGEQIADMWAKLMHPKADFKKPYSVAPKTVKPYSAGALRADYIQDGVNAVNFYRFISGLPYDLKATAALNAQAQYGAVLLAATGYLTHTPKKISDMPDDFYKQGYDSTSSSNIYSSYGYDDHIVARSIDAYMEDSDVGNLDRVGHRRWILNPPLQEIGIGQAESADDTSFSALQVFDMNRKTKVDYHYIAYPAAGLFPIEAFGANYAWSVSINPDEFADPIKKNIQVTLKRQRDGKQWTIAPGSYNATVSGAYLNVENSYYGSGPAIIFRPEGVDAYRAGDKYEIAITGLKSTSGASKTVRYTVEFMSAEHYVPSAATTPATRFTDIAKHWAKASIEWAAGKGIVSDIKGPFRPEDDVKEEEMLKMLLASQGVPIPPPDDGEEWSTNYYDYATNNGYNLAGSTDQKLRHLPMDRQSVAELIAAAKGLNYTGDRAIQYLLDNGYSKGKTAATVAGYAGSDPLTRAEAVQFIRNLIEAGYTL</sequence>
<dbReference type="CDD" id="cd05379">
    <property type="entry name" value="CAP_bacterial"/>
    <property type="match status" value="1"/>
</dbReference>
<evidence type="ECO:0000313" key="4">
    <source>
        <dbReference type="Proteomes" id="UP001596108"/>
    </source>
</evidence>
<dbReference type="Pfam" id="PF00188">
    <property type="entry name" value="CAP"/>
    <property type="match status" value="1"/>
</dbReference>
<organism evidence="3 4">
    <name type="scientific">Cohnella yongneupensis</name>
    <dbReference type="NCBI Taxonomy" id="425006"/>
    <lineage>
        <taxon>Bacteria</taxon>
        <taxon>Bacillati</taxon>
        <taxon>Bacillota</taxon>
        <taxon>Bacilli</taxon>
        <taxon>Bacillales</taxon>
        <taxon>Paenibacillaceae</taxon>
        <taxon>Cohnella</taxon>
    </lineage>
</organism>
<keyword evidence="4" id="KW-1185">Reference proteome</keyword>
<dbReference type="Pfam" id="PF00395">
    <property type="entry name" value="SLH"/>
    <property type="match status" value="1"/>
</dbReference>
<name>A0ABW0R373_9BACL</name>
<evidence type="ECO:0000259" key="2">
    <source>
        <dbReference type="PROSITE" id="PS51272"/>
    </source>
</evidence>
<comment type="caution">
    <text evidence="3">The sequence shown here is derived from an EMBL/GenBank/DDBJ whole genome shotgun (WGS) entry which is preliminary data.</text>
</comment>
<feature type="signal peptide" evidence="1">
    <location>
        <begin position="1"/>
        <end position="30"/>
    </location>
</feature>
<dbReference type="EMBL" id="JBHSNC010000054">
    <property type="protein sequence ID" value="MFC5531480.1"/>
    <property type="molecule type" value="Genomic_DNA"/>
</dbReference>
<dbReference type="SUPFAM" id="SSF55797">
    <property type="entry name" value="PR-1-like"/>
    <property type="match status" value="1"/>
</dbReference>
<dbReference type="InterPro" id="IPR035940">
    <property type="entry name" value="CAP_sf"/>
</dbReference>
<dbReference type="RefSeq" id="WP_378113442.1">
    <property type="nucleotide sequence ID" value="NZ_JBHSNC010000054.1"/>
</dbReference>
<proteinExistence type="predicted"/>
<dbReference type="PROSITE" id="PS51272">
    <property type="entry name" value="SLH"/>
    <property type="match status" value="1"/>
</dbReference>
<reference evidence="4" key="1">
    <citation type="journal article" date="2019" name="Int. J. Syst. Evol. Microbiol.">
        <title>The Global Catalogue of Microorganisms (GCM) 10K type strain sequencing project: providing services to taxonomists for standard genome sequencing and annotation.</title>
        <authorList>
            <consortium name="The Broad Institute Genomics Platform"/>
            <consortium name="The Broad Institute Genome Sequencing Center for Infectious Disease"/>
            <person name="Wu L."/>
            <person name="Ma J."/>
        </authorList>
    </citation>
    <scope>NUCLEOTIDE SEQUENCE [LARGE SCALE GENOMIC DNA]</scope>
    <source>
        <strain evidence="4">CGMCC 1.18578</strain>
    </source>
</reference>
<evidence type="ECO:0000256" key="1">
    <source>
        <dbReference type="SAM" id="SignalP"/>
    </source>
</evidence>
<protein>
    <submittedName>
        <fullName evidence="3">S-layer homology domain-containing protein</fullName>
    </submittedName>
</protein>
<dbReference type="InterPro" id="IPR014044">
    <property type="entry name" value="CAP_dom"/>
</dbReference>
<accession>A0ABW0R373</accession>
<feature type="domain" description="SLH" evidence="2">
    <location>
        <begin position="361"/>
        <end position="423"/>
    </location>
</feature>
<evidence type="ECO:0000313" key="3">
    <source>
        <dbReference type="EMBL" id="MFC5531480.1"/>
    </source>
</evidence>
<gene>
    <name evidence="3" type="ORF">ACFPQ4_18835</name>
</gene>
<dbReference type="PANTHER" id="PTHR31157">
    <property type="entry name" value="SCP DOMAIN-CONTAINING PROTEIN"/>
    <property type="match status" value="1"/>
</dbReference>
<feature type="chain" id="PRO_5045653469" evidence="1">
    <location>
        <begin position="31"/>
        <end position="522"/>
    </location>
</feature>
<dbReference type="InterPro" id="IPR001119">
    <property type="entry name" value="SLH_dom"/>
</dbReference>
<dbReference type="Gene3D" id="3.40.33.10">
    <property type="entry name" value="CAP"/>
    <property type="match status" value="1"/>
</dbReference>
<dbReference type="PANTHER" id="PTHR31157:SF1">
    <property type="entry name" value="SCP DOMAIN-CONTAINING PROTEIN"/>
    <property type="match status" value="1"/>
</dbReference>
<keyword evidence="1" id="KW-0732">Signal</keyword>
<dbReference type="Proteomes" id="UP001596108">
    <property type="component" value="Unassembled WGS sequence"/>
</dbReference>